<feature type="domain" description="Organic solvent tolerance-like N-terminal" evidence="3">
    <location>
        <begin position="60"/>
        <end position="184"/>
    </location>
</feature>
<dbReference type="KEGG" id="bmc:BAbS19_I01480"/>
<evidence type="ECO:0000313" key="4">
    <source>
        <dbReference type="EMBL" id="ACD71702.1"/>
    </source>
</evidence>
<dbReference type="PANTHER" id="PTHR36504:SF1">
    <property type="entry name" value="LIPOPOLYSACCHARIDE EXPORT SYSTEM PROTEIN LPTA"/>
    <property type="match status" value="1"/>
</dbReference>
<reference evidence="4 5" key="1">
    <citation type="journal article" date="2008" name="PLoS ONE">
        <title>Genome sequence of Brucella abortus vaccine strain S19 compared to virulent strains yields candidate virulence genes.</title>
        <authorList>
            <person name="Crasta O.R."/>
            <person name="Folkerts O."/>
            <person name="Fei Z."/>
            <person name="Mane S.P."/>
            <person name="Evans C."/>
            <person name="Martino-Catt S."/>
            <person name="Bricker B."/>
            <person name="Yu G."/>
            <person name="Du L."/>
            <person name="Sobral B.W."/>
        </authorList>
    </citation>
    <scope>NUCLEOTIDE SEQUENCE [LARGE SCALE GENOMIC DNA]</scope>
    <source>
        <strain evidence="4 5">S19</strain>
    </source>
</reference>
<evidence type="ECO:0000256" key="1">
    <source>
        <dbReference type="ARBA" id="ARBA00022729"/>
    </source>
</evidence>
<dbReference type="InterPro" id="IPR052037">
    <property type="entry name" value="LPS_export_LptA"/>
</dbReference>
<dbReference type="GO" id="GO:0030288">
    <property type="term" value="C:outer membrane-bounded periplasmic space"/>
    <property type="evidence" value="ECO:0007669"/>
    <property type="project" value="TreeGrafter"/>
</dbReference>
<evidence type="ECO:0000259" key="3">
    <source>
        <dbReference type="Pfam" id="PF03968"/>
    </source>
</evidence>
<dbReference type="Proteomes" id="UP000002565">
    <property type="component" value="Chromosome 1"/>
</dbReference>
<proteinExistence type="predicted"/>
<keyword evidence="1 2" id="KW-0732">Signal</keyword>
<dbReference type="GO" id="GO:0009279">
    <property type="term" value="C:cell outer membrane"/>
    <property type="evidence" value="ECO:0007669"/>
    <property type="project" value="TreeGrafter"/>
</dbReference>
<name>A0A0F6ANR3_BRUA1</name>
<dbReference type="EMBL" id="CP000887">
    <property type="protein sequence ID" value="ACD71702.1"/>
    <property type="molecule type" value="Genomic_DNA"/>
</dbReference>
<dbReference type="Gene3D" id="2.60.450.10">
    <property type="entry name" value="Lipopolysaccharide (LPS) transport protein A like domain"/>
    <property type="match status" value="1"/>
</dbReference>
<dbReference type="InterPro" id="IPR005653">
    <property type="entry name" value="OstA-like_N"/>
</dbReference>
<dbReference type="PANTHER" id="PTHR36504">
    <property type="entry name" value="LIPOPOLYSACCHARIDE EXPORT SYSTEM PROTEIN LPTA"/>
    <property type="match status" value="1"/>
</dbReference>
<dbReference type="GO" id="GO:0017089">
    <property type="term" value="F:glycolipid transfer activity"/>
    <property type="evidence" value="ECO:0007669"/>
    <property type="project" value="TreeGrafter"/>
</dbReference>
<dbReference type="Pfam" id="PF03968">
    <property type="entry name" value="LptD_N"/>
    <property type="match status" value="1"/>
</dbReference>
<feature type="signal peptide" evidence="2">
    <location>
        <begin position="1"/>
        <end position="32"/>
    </location>
</feature>
<gene>
    <name evidence="4" type="ordered locus">BAbS19_I01480</name>
</gene>
<dbReference type="HOGENOM" id="CLU_095993_0_1_5"/>
<protein>
    <submittedName>
        <fullName evidence="4">OstA-like protein</fullName>
    </submittedName>
</protein>
<dbReference type="GO" id="GO:0015920">
    <property type="term" value="P:lipopolysaccharide transport"/>
    <property type="evidence" value="ECO:0007669"/>
    <property type="project" value="TreeGrafter"/>
</dbReference>
<dbReference type="AlphaFoldDB" id="A0A0F6ANR3"/>
<sequence>MYMKRETGKMNGDTMVRTLRIGFSVLALAAFAAPGASWAQQAGDGSVPGLKLSNSKDPVKIDADKLEMRDKEGVAVFTGNVAVSQGDALLKAGQMTVYYSKAKKGAEAPEPANAGVGGIGSSSIDHIDIAGKVYLKSGTQVATGDTGRYDAKNQIMVLQGQKVVLTDGDNIVTGCKLTAHLDTGRANVESCKGQTKGRVSIIMAPKDQQQGGAAPKRN</sequence>
<organism evidence="4 5">
    <name type="scientific">Brucella abortus (strain S19)</name>
    <dbReference type="NCBI Taxonomy" id="430066"/>
    <lineage>
        <taxon>Bacteria</taxon>
        <taxon>Pseudomonadati</taxon>
        <taxon>Pseudomonadota</taxon>
        <taxon>Alphaproteobacteria</taxon>
        <taxon>Hyphomicrobiales</taxon>
        <taxon>Brucellaceae</taxon>
        <taxon>Brucella/Ochrobactrum group</taxon>
        <taxon>Brucella</taxon>
    </lineage>
</organism>
<feature type="chain" id="PRO_5002499674" evidence="2">
    <location>
        <begin position="33"/>
        <end position="218"/>
    </location>
</feature>
<evidence type="ECO:0000256" key="2">
    <source>
        <dbReference type="SAM" id="SignalP"/>
    </source>
</evidence>
<evidence type="ECO:0000313" key="5">
    <source>
        <dbReference type="Proteomes" id="UP000002565"/>
    </source>
</evidence>
<accession>A0A0F6ANR3</accession>